<accession>G2YS93</accession>
<gene>
    <name evidence="1" type="ORF">BofuT4_P125390.1</name>
</gene>
<name>G2YS93_BOTF4</name>
<dbReference type="EMBL" id="FQ790351">
    <property type="protein sequence ID" value="CCD54491.1"/>
    <property type="molecule type" value="Genomic_DNA"/>
</dbReference>
<evidence type="ECO:0000313" key="1">
    <source>
        <dbReference type="EMBL" id="CCD54491.1"/>
    </source>
</evidence>
<evidence type="ECO:0000313" key="2">
    <source>
        <dbReference type="Proteomes" id="UP000008177"/>
    </source>
</evidence>
<dbReference type="InParanoid" id="G2YS93"/>
<protein>
    <submittedName>
        <fullName evidence="1">Uncharacterized protein</fullName>
    </submittedName>
</protein>
<reference evidence="2" key="1">
    <citation type="journal article" date="2011" name="PLoS Genet.">
        <title>Genomic analysis of the necrotrophic fungal pathogens Sclerotinia sclerotiorum and Botrytis cinerea.</title>
        <authorList>
            <person name="Amselem J."/>
            <person name="Cuomo C.A."/>
            <person name="van Kan J.A."/>
            <person name="Viaud M."/>
            <person name="Benito E.P."/>
            <person name="Couloux A."/>
            <person name="Coutinho P.M."/>
            <person name="de Vries R.P."/>
            <person name="Dyer P.S."/>
            <person name="Fillinger S."/>
            <person name="Fournier E."/>
            <person name="Gout L."/>
            <person name="Hahn M."/>
            <person name="Kohn L."/>
            <person name="Lapalu N."/>
            <person name="Plummer K.M."/>
            <person name="Pradier J.M."/>
            <person name="Quevillon E."/>
            <person name="Sharon A."/>
            <person name="Simon A."/>
            <person name="ten Have A."/>
            <person name="Tudzynski B."/>
            <person name="Tudzynski P."/>
            <person name="Wincker P."/>
            <person name="Andrew M."/>
            <person name="Anthouard V."/>
            <person name="Beever R.E."/>
            <person name="Beffa R."/>
            <person name="Benoit I."/>
            <person name="Bouzid O."/>
            <person name="Brault B."/>
            <person name="Chen Z."/>
            <person name="Choquer M."/>
            <person name="Collemare J."/>
            <person name="Cotton P."/>
            <person name="Danchin E.G."/>
            <person name="Da Silva C."/>
            <person name="Gautier A."/>
            <person name="Giraud C."/>
            <person name="Giraud T."/>
            <person name="Gonzalez C."/>
            <person name="Grossetete S."/>
            <person name="Guldener U."/>
            <person name="Henrissat B."/>
            <person name="Howlett B.J."/>
            <person name="Kodira C."/>
            <person name="Kretschmer M."/>
            <person name="Lappartient A."/>
            <person name="Leroch M."/>
            <person name="Levis C."/>
            <person name="Mauceli E."/>
            <person name="Neuveglise C."/>
            <person name="Oeser B."/>
            <person name="Pearson M."/>
            <person name="Poulain J."/>
            <person name="Poussereau N."/>
            <person name="Quesneville H."/>
            <person name="Rascle C."/>
            <person name="Schumacher J."/>
            <person name="Segurens B."/>
            <person name="Sexton A."/>
            <person name="Silva E."/>
            <person name="Sirven C."/>
            <person name="Soanes D.M."/>
            <person name="Talbot N.J."/>
            <person name="Templeton M."/>
            <person name="Yandava C."/>
            <person name="Yarden O."/>
            <person name="Zeng Q."/>
            <person name="Rollins J.A."/>
            <person name="Lebrun M.H."/>
            <person name="Dickman M."/>
        </authorList>
    </citation>
    <scope>NUCLEOTIDE SEQUENCE [LARGE SCALE GENOMIC DNA]</scope>
    <source>
        <strain evidence="2">T4</strain>
    </source>
</reference>
<proteinExistence type="predicted"/>
<dbReference type="HOGENOM" id="CLU_2120738_0_0_1"/>
<organism evidence="1 2">
    <name type="scientific">Botryotinia fuckeliana (strain T4)</name>
    <name type="common">Noble rot fungus</name>
    <name type="synonym">Botrytis cinerea</name>
    <dbReference type="NCBI Taxonomy" id="999810"/>
    <lineage>
        <taxon>Eukaryota</taxon>
        <taxon>Fungi</taxon>
        <taxon>Dikarya</taxon>
        <taxon>Ascomycota</taxon>
        <taxon>Pezizomycotina</taxon>
        <taxon>Leotiomycetes</taxon>
        <taxon>Helotiales</taxon>
        <taxon>Sclerotiniaceae</taxon>
        <taxon>Botrytis</taxon>
    </lineage>
</organism>
<dbReference type="Proteomes" id="UP000008177">
    <property type="component" value="Unplaced contigs"/>
</dbReference>
<sequence>MIAFVDAKIHNLSGLNSQIDDAEQDGNVMNGVRANKSTVSSPNLIYESSIEHAKINCVSGKPCALYGSYGKSANDVPAPISYTLWQVESVFNDSNLSDHGYMWLVLAAGQDELT</sequence>
<dbReference type="AlphaFoldDB" id="G2YS93"/>